<keyword evidence="2" id="KW-1185">Reference proteome</keyword>
<dbReference type="AlphaFoldDB" id="A0A7I4ATH9"/>
<protein>
    <submittedName>
        <fullName evidence="1">Uncharacterized protein</fullName>
    </submittedName>
</protein>
<name>A0A7I4ATH9_PHYPA</name>
<organism evidence="1 2">
    <name type="scientific">Physcomitrium patens</name>
    <name type="common">Spreading-leaved earth moss</name>
    <name type="synonym">Physcomitrella patens</name>
    <dbReference type="NCBI Taxonomy" id="3218"/>
    <lineage>
        <taxon>Eukaryota</taxon>
        <taxon>Viridiplantae</taxon>
        <taxon>Streptophyta</taxon>
        <taxon>Embryophyta</taxon>
        <taxon>Bryophyta</taxon>
        <taxon>Bryophytina</taxon>
        <taxon>Bryopsida</taxon>
        <taxon>Funariidae</taxon>
        <taxon>Funariales</taxon>
        <taxon>Funariaceae</taxon>
        <taxon>Physcomitrium</taxon>
    </lineage>
</organism>
<sequence>MGFPPKTKDDNKDSDKTPKRFKATVHHAQTFRWARCHTSQSHLVGKITKIASARLTYGDLSPQNSRRNRTCEDRRSSHEFCIRDALRGKIVEPWKHFCVDELFAAHVAIGICRQQDCNSRLLIQHLLLVVLEVIRAECILLAYDSNIHAFLQWWY</sequence>
<dbReference type="EnsemblPlants" id="Pp3c14_2640V3.2">
    <property type="protein sequence ID" value="Pp3c14_2640V3.2"/>
    <property type="gene ID" value="Pp3c14_2640"/>
</dbReference>
<dbReference type="Gramene" id="Pp3c14_2640V3.2">
    <property type="protein sequence ID" value="Pp3c14_2640V3.2"/>
    <property type="gene ID" value="Pp3c14_2640"/>
</dbReference>
<evidence type="ECO:0000313" key="1">
    <source>
        <dbReference type="EnsemblPlants" id="Pp3c14_2640V3.2"/>
    </source>
</evidence>
<dbReference type="EMBL" id="ABEU02000014">
    <property type="status" value="NOT_ANNOTATED_CDS"/>
    <property type="molecule type" value="Genomic_DNA"/>
</dbReference>
<accession>A0A7I4ATH9</accession>
<reference evidence="1 2" key="2">
    <citation type="journal article" date="2018" name="Plant J.">
        <title>The Physcomitrella patens chromosome-scale assembly reveals moss genome structure and evolution.</title>
        <authorList>
            <person name="Lang D."/>
            <person name="Ullrich K.K."/>
            <person name="Murat F."/>
            <person name="Fuchs J."/>
            <person name="Jenkins J."/>
            <person name="Haas F.B."/>
            <person name="Piednoel M."/>
            <person name="Gundlach H."/>
            <person name="Van Bel M."/>
            <person name="Meyberg R."/>
            <person name="Vives C."/>
            <person name="Morata J."/>
            <person name="Symeonidi A."/>
            <person name="Hiss M."/>
            <person name="Muchero W."/>
            <person name="Kamisugi Y."/>
            <person name="Saleh O."/>
            <person name="Blanc G."/>
            <person name="Decker E.L."/>
            <person name="van Gessel N."/>
            <person name="Grimwood J."/>
            <person name="Hayes R.D."/>
            <person name="Graham S.W."/>
            <person name="Gunter L.E."/>
            <person name="McDaniel S.F."/>
            <person name="Hoernstein S.N.W."/>
            <person name="Larsson A."/>
            <person name="Li F.W."/>
            <person name="Perroud P.F."/>
            <person name="Phillips J."/>
            <person name="Ranjan P."/>
            <person name="Rokshar D.S."/>
            <person name="Rothfels C.J."/>
            <person name="Schneider L."/>
            <person name="Shu S."/>
            <person name="Stevenson D.W."/>
            <person name="Thummler F."/>
            <person name="Tillich M."/>
            <person name="Villarreal Aguilar J.C."/>
            <person name="Widiez T."/>
            <person name="Wong G.K."/>
            <person name="Wymore A."/>
            <person name="Zhang Y."/>
            <person name="Zimmer A.D."/>
            <person name="Quatrano R.S."/>
            <person name="Mayer K.F.X."/>
            <person name="Goodstein D."/>
            <person name="Casacuberta J.M."/>
            <person name="Vandepoele K."/>
            <person name="Reski R."/>
            <person name="Cuming A.C."/>
            <person name="Tuskan G.A."/>
            <person name="Maumus F."/>
            <person name="Salse J."/>
            <person name="Schmutz J."/>
            <person name="Rensing S.A."/>
        </authorList>
    </citation>
    <scope>NUCLEOTIDE SEQUENCE [LARGE SCALE GENOMIC DNA]</scope>
    <source>
        <strain evidence="1 2">cv. Gransden 2004</strain>
    </source>
</reference>
<dbReference type="InParanoid" id="A0A7I4ATH9"/>
<evidence type="ECO:0000313" key="2">
    <source>
        <dbReference type="Proteomes" id="UP000006727"/>
    </source>
</evidence>
<dbReference type="Proteomes" id="UP000006727">
    <property type="component" value="Chromosome 14"/>
</dbReference>
<reference evidence="1 2" key="1">
    <citation type="journal article" date="2008" name="Science">
        <title>The Physcomitrella genome reveals evolutionary insights into the conquest of land by plants.</title>
        <authorList>
            <person name="Rensing S."/>
            <person name="Lang D."/>
            <person name="Zimmer A."/>
            <person name="Terry A."/>
            <person name="Salamov A."/>
            <person name="Shapiro H."/>
            <person name="Nishiyama T."/>
            <person name="Perroud P.-F."/>
            <person name="Lindquist E."/>
            <person name="Kamisugi Y."/>
            <person name="Tanahashi T."/>
            <person name="Sakakibara K."/>
            <person name="Fujita T."/>
            <person name="Oishi K."/>
            <person name="Shin-I T."/>
            <person name="Kuroki Y."/>
            <person name="Toyoda A."/>
            <person name="Suzuki Y."/>
            <person name="Hashimoto A."/>
            <person name="Yamaguchi K."/>
            <person name="Sugano A."/>
            <person name="Kohara Y."/>
            <person name="Fujiyama A."/>
            <person name="Anterola A."/>
            <person name="Aoki S."/>
            <person name="Ashton N."/>
            <person name="Barbazuk W.B."/>
            <person name="Barker E."/>
            <person name="Bennetzen J."/>
            <person name="Bezanilla M."/>
            <person name="Blankenship R."/>
            <person name="Cho S.H."/>
            <person name="Dutcher S."/>
            <person name="Estelle M."/>
            <person name="Fawcett J.A."/>
            <person name="Gundlach H."/>
            <person name="Hanada K."/>
            <person name="Heyl A."/>
            <person name="Hicks K.A."/>
            <person name="Hugh J."/>
            <person name="Lohr M."/>
            <person name="Mayer K."/>
            <person name="Melkozernov A."/>
            <person name="Murata T."/>
            <person name="Nelson D."/>
            <person name="Pils B."/>
            <person name="Prigge M."/>
            <person name="Reiss B."/>
            <person name="Renner T."/>
            <person name="Rombauts S."/>
            <person name="Rushton P."/>
            <person name="Sanderfoot A."/>
            <person name="Schween G."/>
            <person name="Shiu S.-H."/>
            <person name="Stueber K."/>
            <person name="Theodoulou F.L."/>
            <person name="Tu H."/>
            <person name="Van de Peer Y."/>
            <person name="Verrier P.J."/>
            <person name="Waters E."/>
            <person name="Wood A."/>
            <person name="Yang L."/>
            <person name="Cove D."/>
            <person name="Cuming A."/>
            <person name="Hasebe M."/>
            <person name="Lucas S."/>
            <person name="Mishler D.B."/>
            <person name="Reski R."/>
            <person name="Grigoriev I."/>
            <person name="Quatrano R.S."/>
            <person name="Boore J.L."/>
        </authorList>
    </citation>
    <scope>NUCLEOTIDE SEQUENCE [LARGE SCALE GENOMIC DNA]</scope>
    <source>
        <strain evidence="1 2">cv. Gransden 2004</strain>
    </source>
</reference>
<reference evidence="1" key="3">
    <citation type="submission" date="2020-12" db="UniProtKB">
        <authorList>
            <consortium name="EnsemblPlants"/>
        </authorList>
    </citation>
    <scope>IDENTIFICATION</scope>
</reference>
<proteinExistence type="predicted"/>